<feature type="chain" id="PRO_5005487037" description="Uncharacterized protein TP-0789 domain-containing protein" evidence="1">
    <location>
        <begin position="23"/>
        <end position="264"/>
    </location>
</feature>
<evidence type="ECO:0000256" key="1">
    <source>
        <dbReference type="SAM" id="SignalP"/>
    </source>
</evidence>
<evidence type="ECO:0000313" key="4">
    <source>
        <dbReference type="Proteomes" id="UP000065807"/>
    </source>
</evidence>
<reference evidence="4" key="2">
    <citation type="journal article" date="2016" name="Int. J. Syst. Evol. Microbiol.">
        <title>Complete genome sequence and cell structure of Limnochorda pilosa, a Gram-negative spore-former within the phylum Firmicutes.</title>
        <authorList>
            <person name="Watanabe M."/>
            <person name="Kojima H."/>
            <person name="Fukui M."/>
        </authorList>
    </citation>
    <scope>NUCLEOTIDE SEQUENCE [LARGE SCALE GENOMIC DNA]</scope>
    <source>
        <strain evidence="4">HC45</strain>
    </source>
</reference>
<dbReference type="EMBL" id="AP014924">
    <property type="protein sequence ID" value="BAS27297.1"/>
    <property type="molecule type" value="Genomic_DNA"/>
</dbReference>
<reference evidence="4" key="1">
    <citation type="submission" date="2015-07" db="EMBL/GenBank/DDBJ databases">
        <title>Complete genome sequence and phylogenetic analysis of Limnochorda pilosa.</title>
        <authorList>
            <person name="Watanabe M."/>
            <person name="Kojima H."/>
            <person name="Fukui M."/>
        </authorList>
    </citation>
    <scope>NUCLEOTIDE SEQUENCE [LARGE SCALE GENOMIC DNA]</scope>
    <source>
        <strain evidence="4">HC45</strain>
    </source>
</reference>
<evidence type="ECO:0000313" key="3">
    <source>
        <dbReference type="EMBL" id="BAS27297.1"/>
    </source>
</evidence>
<dbReference type="CDD" id="cd16329">
    <property type="entry name" value="LolA_like"/>
    <property type="match status" value="1"/>
</dbReference>
<feature type="domain" description="Uncharacterized protein TP-0789" evidence="2">
    <location>
        <begin position="79"/>
        <end position="262"/>
    </location>
</feature>
<protein>
    <recommendedName>
        <fullName evidence="2">Uncharacterized protein TP-0789 domain-containing protein</fullName>
    </recommendedName>
</protein>
<organism evidence="3 4">
    <name type="scientific">Limnochorda pilosa</name>
    <dbReference type="NCBI Taxonomy" id="1555112"/>
    <lineage>
        <taxon>Bacteria</taxon>
        <taxon>Bacillati</taxon>
        <taxon>Bacillota</taxon>
        <taxon>Limnochordia</taxon>
        <taxon>Limnochordales</taxon>
        <taxon>Limnochordaceae</taxon>
        <taxon>Limnochorda</taxon>
    </lineage>
</organism>
<accession>A0A0K2SJW1</accession>
<feature type="signal peptide" evidence="1">
    <location>
        <begin position="1"/>
        <end position="22"/>
    </location>
</feature>
<dbReference type="KEGG" id="lpil:LIP_1448"/>
<keyword evidence="4" id="KW-1185">Reference proteome</keyword>
<dbReference type="AlphaFoldDB" id="A0A0K2SJW1"/>
<name>A0A0K2SJW1_LIMPI</name>
<dbReference type="Proteomes" id="UP000065807">
    <property type="component" value="Chromosome"/>
</dbReference>
<gene>
    <name evidence="3" type="ORF">LIP_1448</name>
</gene>
<keyword evidence="1" id="KW-0732">Signal</keyword>
<proteinExistence type="predicted"/>
<sequence>MRRGWSGLAALAVFLVLAMATAAALLPTEGLAQTMSAREIVERSENRPEPRDLAATQTIRLISQAGGERSMQMQTFRRGDERMILWFVAPGEVRGTSLLRVEREDGEADIWLYLPAMRRTRRVSGSAQSGSFMGTDFSYNDMGRRRLDDYEYTLVDEAELDGEAVWVIEMVPRAGVESDYSRIRRYIRMSDFVTLQEDLYDGATLWKVMTVGDIHQIGGYTLPGRLEMVDVVKNHRTVMTFDEMAVDQGIDESFFSPRSLERIP</sequence>
<dbReference type="Pfam" id="PF17131">
    <property type="entry name" value="LolA_like"/>
    <property type="match status" value="1"/>
</dbReference>
<dbReference type="OrthoDB" id="9803781at2"/>
<evidence type="ECO:0000259" key="2">
    <source>
        <dbReference type="Pfam" id="PF17131"/>
    </source>
</evidence>
<dbReference type="Gene3D" id="2.50.20.10">
    <property type="entry name" value="Lipoprotein localisation LolA/LolB/LppX"/>
    <property type="match status" value="1"/>
</dbReference>
<dbReference type="InterPro" id="IPR033399">
    <property type="entry name" value="TP_0789-like"/>
</dbReference>
<dbReference type="RefSeq" id="WP_068135964.1">
    <property type="nucleotide sequence ID" value="NZ_AP014924.1"/>
</dbReference>
<dbReference type="STRING" id="1555112.LIP_1448"/>